<dbReference type="Pfam" id="PF07699">
    <property type="entry name" value="Ephrin_rec_like"/>
    <property type="match status" value="5"/>
</dbReference>
<reference evidence="2 3" key="1">
    <citation type="journal article" date="2018" name="Plant J.">
        <title>Genome sequences of Chlorella sorokiniana UTEX 1602 and Micractinium conductrix SAG 241.80: implications to maltose excretion by a green alga.</title>
        <authorList>
            <person name="Arriola M.B."/>
            <person name="Velmurugan N."/>
            <person name="Zhang Y."/>
            <person name="Plunkett M.H."/>
            <person name="Hondzo H."/>
            <person name="Barney B.M."/>
        </authorList>
    </citation>
    <scope>NUCLEOTIDE SEQUENCE [LARGE SCALE GENOMIC DNA]</scope>
    <source>
        <strain evidence="2 3">SAG 241.80</strain>
    </source>
</reference>
<feature type="domain" description="TNFR-Cys" evidence="1">
    <location>
        <begin position="1959"/>
        <end position="1990"/>
    </location>
</feature>
<feature type="domain" description="TNFR-Cys" evidence="1">
    <location>
        <begin position="526"/>
        <end position="563"/>
    </location>
</feature>
<feature type="domain" description="TNFR-Cys" evidence="1">
    <location>
        <begin position="1597"/>
        <end position="1632"/>
    </location>
</feature>
<dbReference type="STRING" id="554055.A0A2P6V6P7"/>
<gene>
    <name evidence="2" type="ORF">C2E20_6748</name>
</gene>
<evidence type="ECO:0000259" key="1">
    <source>
        <dbReference type="SMART" id="SM00208"/>
    </source>
</evidence>
<feature type="domain" description="TNFR-Cys" evidence="1">
    <location>
        <begin position="155"/>
        <end position="188"/>
    </location>
</feature>
<proteinExistence type="predicted"/>
<feature type="domain" description="TNFR-Cys" evidence="1">
    <location>
        <begin position="2076"/>
        <end position="2106"/>
    </location>
</feature>
<feature type="domain" description="TNFR-Cys" evidence="1">
    <location>
        <begin position="1355"/>
        <end position="1386"/>
    </location>
</feature>
<name>A0A2P6V6P7_9CHLO</name>
<evidence type="ECO:0000313" key="2">
    <source>
        <dbReference type="EMBL" id="PSC69766.1"/>
    </source>
</evidence>
<dbReference type="SMART" id="SM00261">
    <property type="entry name" value="FU"/>
    <property type="match status" value="6"/>
</dbReference>
<feature type="domain" description="TNFR-Cys" evidence="1">
    <location>
        <begin position="780"/>
        <end position="815"/>
    </location>
</feature>
<dbReference type="SUPFAM" id="SSF57184">
    <property type="entry name" value="Growth factor receptor domain"/>
    <property type="match status" value="7"/>
</dbReference>
<keyword evidence="3" id="KW-1185">Reference proteome</keyword>
<accession>A0A2P6V6P7</accession>
<dbReference type="OrthoDB" id="527488at2759"/>
<feature type="domain" description="TNFR-Cys" evidence="1">
    <location>
        <begin position="2026"/>
        <end position="2057"/>
    </location>
</feature>
<organism evidence="2 3">
    <name type="scientific">Micractinium conductrix</name>
    <dbReference type="NCBI Taxonomy" id="554055"/>
    <lineage>
        <taxon>Eukaryota</taxon>
        <taxon>Viridiplantae</taxon>
        <taxon>Chlorophyta</taxon>
        <taxon>core chlorophytes</taxon>
        <taxon>Trebouxiophyceae</taxon>
        <taxon>Chlorellales</taxon>
        <taxon>Chlorellaceae</taxon>
        <taxon>Chlorella clade</taxon>
        <taxon>Micractinium</taxon>
    </lineage>
</organism>
<dbReference type="InterPro" id="IPR001368">
    <property type="entry name" value="TNFR/NGFR_Cys_rich_reg"/>
</dbReference>
<protein>
    <submittedName>
        <fullName evidence="2">Pro convertase subtilisin kexin type 5-like</fullName>
    </submittedName>
</protein>
<dbReference type="PANTHER" id="PTHR46967:SF2">
    <property type="entry name" value="SUSHI, VON WILLEBRAND FACTOR TYPE A, EGF AND PENTRAXIN DOMAIN-CONTAINING PROTEIN 1-LIKE"/>
    <property type="match status" value="1"/>
</dbReference>
<dbReference type="PANTHER" id="PTHR46967">
    <property type="entry name" value="INSULIN-LIKE GROWTH FACTOR BINDING PROTEIN,N-TERMINAL"/>
    <property type="match status" value="1"/>
</dbReference>
<dbReference type="SMART" id="SM00208">
    <property type="entry name" value="TNFR"/>
    <property type="match status" value="11"/>
</dbReference>
<evidence type="ECO:0000313" key="3">
    <source>
        <dbReference type="Proteomes" id="UP000239649"/>
    </source>
</evidence>
<dbReference type="EMBL" id="LHPF02000024">
    <property type="protein sequence ID" value="PSC69766.1"/>
    <property type="molecule type" value="Genomic_DNA"/>
</dbReference>
<dbReference type="SMART" id="SM01411">
    <property type="entry name" value="Ephrin_rec_like"/>
    <property type="match status" value="23"/>
</dbReference>
<feature type="domain" description="TNFR-Cys" evidence="1">
    <location>
        <begin position="902"/>
        <end position="931"/>
    </location>
</feature>
<sequence length="2196" mass="226177">MDLVSTSDAADDLARCGSSLQVNLPTLIAAPLYAPGKITLTRSTGGNVMVYAVTKSTVTASQVSPSLAVAAACSNLEATGAEDLCRDATDPQGLAEPCKAGAQGIPLMDTYEVTYAKVCALCPPGTFSDAGTGCTACPSGNANNVVGSVDCPDDCGPGTYSHHGSSTCLPCTTGTYSDSGTNSICMECPADSNNWLPGSTTCLRCIKGIPYTCKEGSNNCHSGGQPLAASSPGSHIVKVSTMNTCALSASYEIKAWTKCLTWKGTAPGGTAQLQFALEVAGDCSIDVLLMTDPSPDCSEPLTETPNYKYGQLQMRMFYQSTDTIRSVLPSDDYSSSYLASIENNSGTLNMHFWGASTDPGEAVPTSTACTTTLTTMAGQVSGLPGLPINTLCPPGSYYVKDEYCYKCPTGYTCPGGAVPIFAVKTPCATETANPIYGLGGVCPPCDTASNGGYTSFNGADYCRVQFPDRECTDTTFGFYYNDAHKKCELCIPGTYRALPGSLKDAGTGDVHTAEDDLAGSRLCQDCPEGTYSVVGARGLAQCVKCPKGQEAISGVTGQHCLVCPEGSLALLDTQAAIDVVDAGMPLGATTCDPCPAGTWQDTSNNALACKSCTDWPVTGVWTYRNGDAAPENNECRRVPSGFKLKQEDKTAADPAVWVLANSVIELCPVGQISFWNTAATTRIPANPLTCIACSELDATLNLGATPKYANTYAPRAGMMNCIPAPAGTVPVYDSSARTTSSYAACPNGKFRDAYSVSITCTDCGPGKEVGPSNKQDCIVCRPGYYLDAGMVAQKKNYCTPCPKDQYRSNFGATTCMLCPRGTDTQDNANTDCTNCPIGYYNGVAGTPCDPAPAGTYVNTIGAYYATPCPKGTFNNEPAQDNCNSCPPGKYSSTLGARECKTCAAGTFSKGQSAGCTDCRPGYAAASGSSACVPCKPGTYAPDSKSPECKLCLKGYQCPTSAMKRVGGCPRGTYSNKEGNKLCTPCPQNTYSLGGTSTTSALACIKCHPKIGHNVSARGEGPNGEEEVWFGRLVSFVVISRDNAEESWAFVQWYAEAAHNETTALTRMSRLKWCKHQRCIGRTGELSRMEYYDLIPLTKIIKPTPTRTSGAYCSFKLDLVESNASDDPLVTCGASLQINIAADCKVSVTPLATGSHWVPGVWSGVSEQIAPALAACPTEESAKVAATGGASATATAVRAAIQSALNGFVYGFTAGGTVQRSMGVTSIAFAAGTFTASKPSAQFTWAVTQNTAVPAEVHASLSVVSACSQLGSSTRCKDGASPEALGTLCPDGKQGIFVGTAVKVCALCPAGTYGDGIGCSPCDAGTAAPLVGSSACGADCDAGTYSEDGFSTCLPCPVGTYSDGETNTACTVCPAGSSAWAPGSTTCLRCIDGIPFECKEGDGNCEFEGEPLPDGSPGKHVLSVGQMGSCTLSGSYEVKARSKCTSWGNPSPVVQLALEVASDCSIDVLPISDPACFDPLATSYKYSEVAVQAYYVTLDTIRSALPDVGTSAPMLGIDVVSGNLRVSFWATSADPAATVPATVCSSAATATGGQVNGLPATLYTDCPAGTYAGRYGFCWACPTGYTCTGGPSALPKPCAAGTFNPILGLSGACTACTPATNGGYTSSKGAATCSVPYIDRACPNATVGTEYDLGARDCVKCAPGSYRPLAGSIKALGTPNVLHTAGDDGLQACLDCPPGTYSGDGALGLAQCLPCPKGQFNPSPGLGDQTSRSGLKCFGCPAGSIALREDMSAETATDATMPTGATFCDACPAGTWQDTSNNALACKSCTAYPDIGPGSYRTGDATPENNECKPVPSGYKLKDDSHSKITPCEAGRVAFWENGDRVPADGLACAACSSLDGLAGGKRFAHTYAPRKGMTTCLPCPSGTVPLNDVSGATTKCAPCGAGTYRTAVDISATCLPCGAGREAGPSANQACNSCRPGTYMTAEMAADNQNYCAGCPKNTYRTWAGATSCLACPRGTETQDAGNTECEECPVGHYNNKEGTPCVAAQAGTYVNTTGAYWSLPCPKGTFTDEAGSDACTACPPGKYSNNFGSSQCKDCAAGTYSSGAAASCLDCRPSFFSTAGAASCSPCKPGTYAPSSKTGQCKLCPKGYQCPSNALMTPSACPRGTFSNREGQRLCSPCPANTYSLGGTSTIPVMACIKCPSGSNTRGLSGQSACVAIRPQTRRMRSSMAMP</sequence>
<comment type="caution">
    <text evidence="2">The sequence shown here is derived from an EMBL/GenBank/DDBJ whole genome shotgun (WGS) entry which is preliminary data.</text>
</comment>
<feature type="domain" description="TNFR-Cys" evidence="1">
    <location>
        <begin position="868"/>
        <end position="899"/>
    </location>
</feature>
<dbReference type="InterPro" id="IPR006212">
    <property type="entry name" value="Furin_repeat"/>
</dbReference>
<dbReference type="Proteomes" id="UP000239649">
    <property type="component" value="Unassembled WGS sequence"/>
</dbReference>
<dbReference type="InterPro" id="IPR009030">
    <property type="entry name" value="Growth_fac_rcpt_cys_sf"/>
</dbReference>
<dbReference type="Gene3D" id="2.10.50.10">
    <property type="entry name" value="Tumor Necrosis Factor Receptor, subunit A, domain 2"/>
    <property type="match status" value="12"/>
</dbReference>
<feature type="domain" description="TNFR-Cys" evidence="1">
    <location>
        <begin position="1770"/>
        <end position="1811"/>
    </location>
</feature>
<dbReference type="InterPro" id="IPR011641">
    <property type="entry name" value="Tyr-kin_ephrin_A/B_rcpt-like"/>
</dbReference>